<dbReference type="EnsemblPlants" id="evm.model.09.454">
    <property type="protein sequence ID" value="cds.evm.model.09.454"/>
    <property type="gene ID" value="evm.TU.09.454"/>
</dbReference>
<proteinExistence type="predicted"/>
<dbReference type="AlphaFoldDB" id="A0A803QGA5"/>
<keyword evidence="3" id="KW-1185">Reference proteome</keyword>
<feature type="compositionally biased region" description="Low complexity" evidence="1">
    <location>
        <begin position="28"/>
        <end position="38"/>
    </location>
</feature>
<sequence length="192" mass="22272">MPSLSLTFFFQISSDYALFLQNHHNPTFRSPKSSSRSPFLHRTSHQTTCPTRKRGVGGFYYLGTHTNDHKIVVRFPNKKEFKDDLFWTTGLFSINTTKFQIIPITTRPVPTPEIEKRHMILLGLPYGLRVADFLLHENNLKFCALLGKEQSTNDFKVPKFLDWKQVPVPADEEDKDNVAGNHYMKNMTPWEV</sequence>
<feature type="region of interest" description="Disordered" evidence="1">
    <location>
        <begin position="28"/>
        <end position="47"/>
    </location>
</feature>
<protein>
    <submittedName>
        <fullName evidence="2">Uncharacterized protein</fullName>
    </submittedName>
</protein>
<name>A0A803QGA5_CANSA</name>
<evidence type="ECO:0000256" key="1">
    <source>
        <dbReference type="SAM" id="MobiDB-lite"/>
    </source>
</evidence>
<reference evidence="2" key="1">
    <citation type="submission" date="2018-11" db="EMBL/GenBank/DDBJ databases">
        <authorList>
            <person name="Grassa J C."/>
        </authorList>
    </citation>
    <scope>NUCLEOTIDE SEQUENCE [LARGE SCALE GENOMIC DNA]</scope>
</reference>
<dbReference type="Proteomes" id="UP000596661">
    <property type="component" value="Chromosome 9"/>
</dbReference>
<dbReference type="EMBL" id="UZAU01000723">
    <property type="status" value="NOT_ANNOTATED_CDS"/>
    <property type="molecule type" value="Genomic_DNA"/>
</dbReference>
<evidence type="ECO:0000313" key="2">
    <source>
        <dbReference type="EnsemblPlants" id="cds.evm.model.09.454"/>
    </source>
</evidence>
<reference evidence="2" key="2">
    <citation type="submission" date="2021-03" db="UniProtKB">
        <authorList>
            <consortium name="EnsemblPlants"/>
        </authorList>
    </citation>
    <scope>IDENTIFICATION</scope>
</reference>
<accession>A0A803QGA5</accession>
<dbReference type="Gramene" id="evm.model.09.454">
    <property type="protein sequence ID" value="cds.evm.model.09.454"/>
    <property type="gene ID" value="evm.TU.09.454"/>
</dbReference>
<evidence type="ECO:0000313" key="3">
    <source>
        <dbReference type="Proteomes" id="UP000596661"/>
    </source>
</evidence>
<organism evidence="2 3">
    <name type="scientific">Cannabis sativa</name>
    <name type="common">Hemp</name>
    <name type="synonym">Marijuana</name>
    <dbReference type="NCBI Taxonomy" id="3483"/>
    <lineage>
        <taxon>Eukaryota</taxon>
        <taxon>Viridiplantae</taxon>
        <taxon>Streptophyta</taxon>
        <taxon>Embryophyta</taxon>
        <taxon>Tracheophyta</taxon>
        <taxon>Spermatophyta</taxon>
        <taxon>Magnoliopsida</taxon>
        <taxon>eudicotyledons</taxon>
        <taxon>Gunneridae</taxon>
        <taxon>Pentapetalae</taxon>
        <taxon>rosids</taxon>
        <taxon>fabids</taxon>
        <taxon>Rosales</taxon>
        <taxon>Cannabaceae</taxon>
        <taxon>Cannabis</taxon>
    </lineage>
</organism>